<name>A0ABP8HPJ9_9BACT</name>
<dbReference type="Pfam" id="PF04237">
    <property type="entry name" value="YjbR"/>
    <property type="match status" value="1"/>
</dbReference>
<dbReference type="InterPro" id="IPR058532">
    <property type="entry name" value="YjbR/MT2646/Rv2570-like"/>
</dbReference>
<gene>
    <name evidence="1" type="ORF">GCM10023184_41530</name>
</gene>
<accession>A0ABP8HPJ9</accession>
<evidence type="ECO:0000313" key="1">
    <source>
        <dbReference type="EMBL" id="GAA4342271.1"/>
    </source>
</evidence>
<sequence>MAMTPRKNEQSPAFNYHDFDLVKGLALRFPGTEEGVSHAGTPSVTVRGKLMCRLHDSGAFIPIRLDFALRDDYLERYPDVFHLPEHFRNYPYVCLWVHCRDKALLAEVLEHSWRGLAGRKQLKEFDSARA</sequence>
<comment type="caution">
    <text evidence="1">The sequence shown here is derived from an EMBL/GenBank/DDBJ whole genome shotgun (WGS) entry which is preliminary data.</text>
</comment>
<evidence type="ECO:0000313" key="2">
    <source>
        <dbReference type="Proteomes" id="UP001501725"/>
    </source>
</evidence>
<dbReference type="EMBL" id="BAABGY010000016">
    <property type="protein sequence ID" value="GAA4342271.1"/>
    <property type="molecule type" value="Genomic_DNA"/>
</dbReference>
<reference evidence="2" key="1">
    <citation type="journal article" date="2019" name="Int. J. Syst. Evol. Microbiol.">
        <title>The Global Catalogue of Microorganisms (GCM) 10K type strain sequencing project: providing services to taxonomists for standard genome sequencing and annotation.</title>
        <authorList>
            <consortium name="The Broad Institute Genomics Platform"/>
            <consortium name="The Broad Institute Genome Sequencing Center for Infectious Disease"/>
            <person name="Wu L."/>
            <person name="Ma J."/>
        </authorList>
    </citation>
    <scope>NUCLEOTIDE SEQUENCE [LARGE SCALE GENOMIC DNA]</scope>
    <source>
        <strain evidence="2">JCM 17919</strain>
    </source>
</reference>
<dbReference type="GO" id="GO:0003677">
    <property type="term" value="F:DNA binding"/>
    <property type="evidence" value="ECO:0007669"/>
    <property type="project" value="UniProtKB-KW"/>
</dbReference>
<keyword evidence="2" id="KW-1185">Reference proteome</keyword>
<organism evidence="1 2">
    <name type="scientific">Flaviaesturariibacter amylovorans</name>
    <dbReference type="NCBI Taxonomy" id="1084520"/>
    <lineage>
        <taxon>Bacteria</taxon>
        <taxon>Pseudomonadati</taxon>
        <taxon>Bacteroidota</taxon>
        <taxon>Chitinophagia</taxon>
        <taxon>Chitinophagales</taxon>
        <taxon>Chitinophagaceae</taxon>
        <taxon>Flaviaestuariibacter</taxon>
    </lineage>
</organism>
<dbReference type="Proteomes" id="UP001501725">
    <property type="component" value="Unassembled WGS sequence"/>
</dbReference>
<proteinExistence type="predicted"/>
<protein>
    <submittedName>
        <fullName evidence="1">MmcQ/YjbR family DNA-binding protein</fullName>
    </submittedName>
</protein>
<keyword evidence="1" id="KW-0238">DNA-binding</keyword>